<keyword evidence="3 6" id="KW-0812">Transmembrane</keyword>
<dbReference type="Gene3D" id="1.10.1450.10">
    <property type="entry name" value="Tetraspanin"/>
    <property type="match status" value="1"/>
</dbReference>
<dbReference type="InterPro" id="IPR000301">
    <property type="entry name" value="Tetraspanin_animals"/>
</dbReference>
<feature type="transmembrane region" description="Helical" evidence="6">
    <location>
        <begin position="53"/>
        <end position="75"/>
    </location>
</feature>
<proteinExistence type="inferred from homology"/>
<feature type="transmembrane region" description="Helical" evidence="6">
    <location>
        <begin position="211"/>
        <end position="235"/>
    </location>
</feature>
<evidence type="ECO:0000256" key="6">
    <source>
        <dbReference type="RuleBase" id="RU361218"/>
    </source>
</evidence>
<dbReference type="GO" id="GO:0005886">
    <property type="term" value="C:plasma membrane"/>
    <property type="evidence" value="ECO:0007669"/>
    <property type="project" value="TreeGrafter"/>
</dbReference>
<evidence type="ECO:0000256" key="1">
    <source>
        <dbReference type="ARBA" id="ARBA00004141"/>
    </source>
</evidence>
<evidence type="ECO:0000313" key="8">
    <source>
        <dbReference type="Proteomes" id="UP001152320"/>
    </source>
</evidence>
<gene>
    <name evidence="7" type="ORF">HOLleu_36767</name>
</gene>
<protein>
    <recommendedName>
        <fullName evidence="6">Tetraspanin</fullName>
    </recommendedName>
</protein>
<dbReference type="Proteomes" id="UP001152320">
    <property type="component" value="Chromosome 19"/>
</dbReference>
<evidence type="ECO:0000256" key="4">
    <source>
        <dbReference type="ARBA" id="ARBA00022989"/>
    </source>
</evidence>
<dbReference type="Pfam" id="PF00335">
    <property type="entry name" value="Tetraspanin"/>
    <property type="match status" value="1"/>
</dbReference>
<reference evidence="7" key="1">
    <citation type="submission" date="2021-10" db="EMBL/GenBank/DDBJ databases">
        <title>Tropical sea cucumber genome reveals ecological adaptation and Cuvierian tubules defense mechanism.</title>
        <authorList>
            <person name="Chen T."/>
        </authorList>
    </citation>
    <scope>NUCLEOTIDE SEQUENCE</scope>
    <source>
        <strain evidence="7">Nanhai2018</strain>
        <tissue evidence="7">Muscle</tissue>
    </source>
</reference>
<dbReference type="InterPro" id="IPR008952">
    <property type="entry name" value="Tetraspanin_EC2_sf"/>
</dbReference>
<name>A0A9Q0YKI5_HOLLE</name>
<evidence type="ECO:0000313" key="7">
    <source>
        <dbReference type="EMBL" id="KAJ8024129.1"/>
    </source>
</evidence>
<dbReference type="PANTHER" id="PTHR19282">
    <property type="entry name" value="TETRASPANIN"/>
    <property type="match status" value="1"/>
</dbReference>
<comment type="caution">
    <text evidence="7">The sequence shown here is derived from an EMBL/GenBank/DDBJ whole genome shotgun (WGS) entry which is preliminary data.</text>
</comment>
<feature type="transmembrane region" description="Helical" evidence="6">
    <location>
        <begin position="12"/>
        <end position="33"/>
    </location>
</feature>
<dbReference type="PRINTS" id="PR00259">
    <property type="entry name" value="TMFOUR"/>
</dbReference>
<keyword evidence="4 6" id="KW-1133">Transmembrane helix</keyword>
<dbReference type="PIRSF" id="PIRSF002419">
    <property type="entry name" value="Tetraspanin"/>
    <property type="match status" value="1"/>
</dbReference>
<dbReference type="InterPro" id="IPR018499">
    <property type="entry name" value="Tetraspanin/Peripherin"/>
</dbReference>
<evidence type="ECO:0000256" key="3">
    <source>
        <dbReference type="ARBA" id="ARBA00022692"/>
    </source>
</evidence>
<keyword evidence="5 6" id="KW-0472">Membrane</keyword>
<accession>A0A9Q0YKI5</accession>
<keyword evidence="8" id="KW-1185">Reference proteome</keyword>
<comment type="similarity">
    <text evidence="2 6">Belongs to the tetraspanin (TM4SF) family.</text>
</comment>
<organism evidence="7 8">
    <name type="scientific">Holothuria leucospilota</name>
    <name type="common">Black long sea cucumber</name>
    <name type="synonym">Mertensiothuria leucospilota</name>
    <dbReference type="NCBI Taxonomy" id="206669"/>
    <lineage>
        <taxon>Eukaryota</taxon>
        <taxon>Metazoa</taxon>
        <taxon>Echinodermata</taxon>
        <taxon>Eleutherozoa</taxon>
        <taxon>Echinozoa</taxon>
        <taxon>Holothuroidea</taxon>
        <taxon>Aspidochirotacea</taxon>
        <taxon>Aspidochirotida</taxon>
        <taxon>Holothuriidae</taxon>
        <taxon>Holothuria</taxon>
    </lineage>
</organism>
<dbReference type="OrthoDB" id="438211at2759"/>
<dbReference type="SUPFAM" id="SSF48652">
    <property type="entry name" value="Tetraspanin"/>
    <property type="match status" value="1"/>
</dbReference>
<evidence type="ECO:0000256" key="5">
    <source>
        <dbReference type="ARBA" id="ARBA00023136"/>
    </source>
</evidence>
<dbReference type="AlphaFoldDB" id="A0A9Q0YKI5"/>
<feature type="transmembrane region" description="Helical" evidence="6">
    <location>
        <begin position="87"/>
        <end position="108"/>
    </location>
</feature>
<comment type="subcellular location">
    <subcellularLocation>
        <location evidence="1 6">Membrane</location>
        <topology evidence="1 6">Multi-pass membrane protein</topology>
    </subcellularLocation>
</comment>
<evidence type="ECO:0000256" key="2">
    <source>
        <dbReference type="ARBA" id="ARBA00006840"/>
    </source>
</evidence>
<dbReference type="EMBL" id="JAIZAY010000019">
    <property type="protein sequence ID" value="KAJ8024129.1"/>
    <property type="molecule type" value="Genomic_DNA"/>
</dbReference>
<sequence length="241" mass="26053">MVKGCGPKIAKLTLLILNFAIWCCSVALLGLGIWMAVRASNFEDLFSEQNAAIVAYMMIGIGGLLFLIGFSGCCGAMRESTCLLNTYFAFMLLVVIAEAVAGILAFVYSSQIEEYMRIGMNETIAINYGKKTAATEAVDTVQENFECCGANDYTDYQYSVYMKEMNQSVPVTCCRSSDLCIFGTPGKPLSTLDIWRQGCVEASIDTVESNFVAVGAVCLVVLGVEVAAMIFSCCLSNSVEK</sequence>
<dbReference type="PANTHER" id="PTHR19282:SF519">
    <property type="entry name" value="TETRASPANIN"/>
    <property type="match status" value="1"/>
</dbReference>